<feature type="transmembrane region" description="Helical" evidence="9">
    <location>
        <begin position="185"/>
        <end position="203"/>
    </location>
</feature>
<accession>A0A0N4V594</accession>
<feature type="transmembrane region" description="Helical" evidence="9">
    <location>
        <begin position="319"/>
        <end position="341"/>
    </location>
</feature>
<dbReference type="InterPro" id="IPR013099">
    <property type="entry name" value="K_chnl_dom"/>
</dbReference>
<evidence type="ECO:0000313" key="11">
    <source>
        <dbReference type="EMBL" id="VDD90262.1"/>
    </source>
</evidence>
<dbReference type="GO" id="GO:0015271">
    <property type="term" value="F:outward rectifier potassium channel activity"/>
    <property type="evidence" value="ECO:0007669"/>
    <property type="project" value="TreeGrafter"/>
</dbReference>
<gene>
    <name evidence="11" type="ORF">EVEC_LOCUS5013</name>
</gene>
<dbReference type="Pfam" id="PF07885">
    <property type="entry name" value="Ion_trans_2"/>
    <property type="match status" value="2"/>
</dbReference>
<name>A0A0N4V594_ENTVE</name>
<evidence type="ECO:0000256" key="3">
    <source>
        <dbReference type="ARBA" id="ARBA00022692"/>
    </source>
</evidence>
<keyword evidence="12" id="KW-1185">Reference proteome</keyword>
<evidence type="ECO:0000313" key="12">
    <source>
        <dbReference type="Proteomes" id="UP000274131"/>
    </source>
</evidence>
<dbReference type="AlphaFoldDB" id="A0A0N4V594"/>
<reference evidence="11 12" key="2">
    <citation type="submission" date="2018-10" db="EMBL/GenBank/DDBJ databases">
        <authorList>
            <consortium name="Pathogen Informatics"/>
        </authorList>
    </citation>
    <scope>NUCLEOTIDE SEQUENCE [LARGE SCALE GENOMIC DNA]</scope>
</reference>
<dbReference type="SUPFAM" id="SSF81324">
    <property type="entry name" value="Voltage-gated potassium channels"/>
    <property type="match status" value="2"/>
</dbReference>
<evidence type="ECO:0000256" key="2">
    <source>
        <dbReference type="ARBA" id="ARBA00022448"/>
    </source>
</evidence>
<feature type="transmembrane region" description="Helical" evidence="9">
    <location>
        <begin position="259"/>
        <end position="280"/>
    </location>
</feature>
<sequence length="396" mass="45410">MIPDSCRKCSNVRYTRISTTDPWDAGERRRNRKTISRQKPENWKELARVIIPHVGLILLSLLYVSGGAVVFYHLEKPNEVEIWERNIKLIDEHRQTMLSNMWKLINNVTVSKEEIEERAQFYVDGATKLLFQAYDTDFITANHLSKRHSDIQRTWTLTNAIFFTTTLLTSIGYGNMVPITPKGRMFCVVYALFGVPLMLITVADIGKFLSEHIIKLYAKYSEARRRYQKRKFSRLSNTDTDDETQIREELTQLGLENSAIPISLVIGILLGYIAFGAAILSAWEKWNFFSGFYFSFITLTTIGFGDIVPTKQGLLMIDLLYIIVGLAITTMCVDFFGIQYIRKLHNFGRAINDVRFVLGNVGGKMVHVPDLKRYATLLHKVSHTCSSFRVARSIPL</sequence>
<evidence type="ECO:0000256" key="8">
    <source>
        <dbReference type="RuleBase" id="RU003857"/>
    </source>
</evidence>
<keyword evidence="5 8" id="KW-0406">Ion transport</keyword>
<feature type="domain" description="Potassium channel" evidence="10">
    <location>
        <begin position="268"/>
        <end position="339"/>
    </location>
</feature>
<dbReference type="PANTHER" id="PTHR11003">
    <property type="entry name" value="POTASSIUM CHANNEL, SUBFAMILY K"/>
    <property type="match status" value="1"/>
</dbReference>
<evidence type="ECO:0000256" key="6">
    <source>
        <dbReference type="ARBA" id="ARBA00023136"/>
    </source>
</evidence>
<comment type="similarity">
    <text evidence="8">Belongs to the two pore domain potassium channel (TC 1.A.1.8) family.</text>
</comment>
<protein>
    <submittedName>
        <fullName evidence="13">TWiK family of potassium channels protein 7</fullName>
    </submittedName>
</protein>
<feature type="transmembrane region" description="Helical" evidence="9">
    <location>
        <begin position="154"/>
        <end position="173"/>
    </location>
</feature>
<dbReference type="OrthoDB" id="297496at2759"/>
<evidence type="ECO:0000256" key="9">
    <source>
        <dbReference type="SAM" id="Phobius"/>
    </source>
</evidence>
<evidence type="ECO:0000259" key="10">
    <source>
        <dbReference type="Pfam" id="PF07885"/>
    </source>
</evidence>
<comment type="subcellular location">
    <subcellularLocation>
        <location evidence="1">Membrane</location>
        <topology evidence="1">Multi-pass membrane protein</topology>
    </subcellularLocation>
</comment>
<proteinExistence type="inferred from homology"/>
<keyword evidence="3 8" id="KW-0812">Transmembrane</keyword>
<dbReference type="EMBL" id="UXUI01008026">
    <property type="protein sequence ID" value="VDD90262.1"/>
    <property type="molecule type" value="Genomic_DNA"/>
</dbReference>
<feature type="transmembrane region" description="Helical" evidence="9">
    <location>
        <begin position="46"/>
        <end position="74"/>
    </location>
</feature>
<dbReference type="GO" id="GO:0030322">
    <property type="term" value="P:stabilization of membrane potential"/>
    <property type="evidence" value="ECO:0007669"/>
    <property type="project" value="TreeGrafter"/>
</dbReference>
<organism evidence="13">
    <name type="scientific">Enterobius vermicularis</name>
    <name type="common">Human pinworm</name>
    <dbReference type="NCBI Taxonomy" id="51028"/>
    <lineage>
        <taxon>Eukaryota</taxon>
        <taxon>Metazoa</taxon>
        <taxon>Ecdysozoa</taxon>
        <taxon>Nematoda</taxon>
        <taxon>Chromadorea</taxon>
        <taxon>Rhabditida</taxon>
        <taxon>Spirurina</taxon>
        <taxon>Oxyuridomorpha</taxon>
        <taxon>Oxyuroidea</taxon>
        <taxon>Oxyuridae</taxon>
        <taxon>Enterobius</taxon>
    </lineage>
</organism>
<dbReference type="STRING" id="51028.A0A0N4V594"/>
<dbReference type="PANTHER" id="PTHR11003:SF90">
    <property type="entry name" value="POTASSIUM CHANNEL DOMAIN-CONTAINING PROTEIN"/>
    <property type="match status" value="1"/>
</dbReference>
<keyword evidence="6 9" id="KW-0472">Membrane</keyword>
<evidence type="ECO:0000313" key="13">
    <source>
        <dbReference type="WBParaSite" id="EVEC_0000538201-mRNA-1"/>
    </source>
</evidence>
<evidence type="ECO:0000256" key="4">
    <source>
        <dbReference type="ARBA" id="ARBA00022989"/>
    </source>
</evidence>
<evidence type="ECO:0000256" key="7">
    <source>
        <dbReference type="ARBA" id="ARBA00023303"/>
    </source>
</evidence>
<evidence type="ECO:0000256" key="1">
    <source>
        <dbReference type="ARBA" id="ARBA00004141"/>
    </source>
</evidence>
<evidence type="ECO:0000256" key="5">
    <source>
        <dbReference type="ARBA" id="ARBA00023065"/>
    </source>
</evidence>
<dbReference type="Proteomes" id="UP000274131">
    <property type="component" value="Unassembled WGS sequence"/>
</dbReference>
<dbReference type="Gene3D" id="1.10.287.70">
    <property type="match status" value="1"/>
</dbReference>
<dbReference type="GO" id="GO:0022841">
    <property type="term" value="F:potassium ion leak channel activity"/>
    <property type="evidence" value="ECO:0007669"/>
    <property type="project" value="TreeGrafter"/>
</dbReference>
<dbReference type="InterPro" id="IPR003280">
    <property type="entry name" value="2pore_dom_K_chnl"/>
</dbReference>
<keyword evidence="7 8" id="KW-0407">Ion channel</keyword>
<keyword evidence="2 8" id="KW-0813">Transport</keyword>
<dbReference type="PRINTS" id="PR01333">
    <property type="entry name" value="2POREKCHANEL"/>
</dbReference>
<dbReference type="GO" id="GO:0005886">
    <property type="term" value="C:plasma membrane"/>
    <property type="evidence" value="ECO:0007669"/>
    <property type="project" value="TreeGrafter"/>
</dbReference>
<keyword evidence="4 9" id="KW-1133">Transmembrane helix</keyword>
<dbReference type="WBParaSite" id="EVEC_0000538201-mRNA-1">
    <property type="protein sequence ID" value="EVEC_0000538201-mRNA-1"/>
    <property type="gene ID" value="EVEC_0000538201"/>
</dbReference>
<reference evidence="13" key="1">
    <citation type="submission" date="2017-02" db="UniProtKB">
        <authorList>
            <consortium name="WormBaseParasite"/>
        </authorList>
    </citation>
    <scope>IDENTIFICATION</scope>
</reference>
<feature type="transmembrane region" description="Helical" evidence="9">
    <location>
        <begin position="287"/>
        <end position="307"/>
    </location>
</feature>
<feature type="domain" description="Potassium channel" evidence="10">
    <location>
        <begin position="152"/>
        <end position="210"/>
    </location>
</feature>